<feature type="chain" id="PRO_5047517108" description="Secreted protein" evidence="1">
    <location>
        <begin position="35"/>
        <end position="98"/>
    </location>
</feature>
<accession>A0ABP9S1G5</accession>
<evidence type="ECO:0000313" key="2">
    <source>
        <dbReference type="EMBL" id="GAA5189866.1"/>
    </source>
</evidence>
<proteinExistence type="predicted"/>
<reference evidence="3" key="1">
    <citation type="journal article" date="2019" name="Int. J. Syst. Evol. Microbiol.">
        <title>The Global Catalogue of Microorganisms (GCM) 10K type strain sequencing project: providing services to taxonomists for standard genome sequencing and annotation.</title>
        <authorList>
            <consortium name="The Broad Institute Genomics Platform"/>
            <consortium name="The Broad Institute Genome Sequencing Center for Infectious Disease"/>
            <person name="Wu L."/>
            <person name="Ma J."/>
        </authorList>
    </citation>
    <scope>NUCLEOTIDE SEQUENCE [LARGE SCALE GENOMIC DNA]</scope>
    <source>
        <strain evidence="3">JCM 18514</strain>
    </source>
</reference>
<evidence type="ECO:0000256" key="1">
    <source>
        <dbReference type="SAM" id="SignalP"/>
    </source>
</evidence>
<keyword evidence="1" id="KW-0732">Signal</keyword>
<dbReference type="Pfam" id="PF19882">
    <property type="entry name" value="DUF6355"/>
    <property type="match status" value="1"/>
</dbReference>
<keyword evidence="3" id="KW-1185">Reference proteome</keyword>
<dbReference type="PROSITE" id="PS51318">
    <property type="entry name" value="TAT"/>
    <property type="match status" value="1"/>
</dbReference>
<organism evidence="2 3">
    <name type="scientific">Arthrobacter gyeryongensis</name>
    <dbReference type="NCBI Taxonomy" id="1650592"/>
    <lineage>
        <taxon>Bacteria</taxon>
        <taxon>Bacillati</taxon>
        <taxon>Actinomycetota</taxon>
        <taxon>Actinomycetes</taxon>
        <taxon>Micrococcales</taxon>
        <taxon>Micrococcaceae</taxon>
        <taxon>Arthrobacter</taxon>
    </lineage>
</organism>
<feature type="signal peptide" evidence="1">
    <location>
        <begin position="1"/>
        <end position="34"/>
    </location>
</feature>
<dbReference type="EMBL" id="BAABKK010000004">
    <property type="protein sequence ID" value="GAA5189866.1"/>
    <property type="molecule type" value="Genomic_DNA"/>
</dbReference>
<dbReference type="InterPro" id="IPR045935">
    <property type="entry name" value="DUF6355"/>
</dbReference>
<protein>
    <recommendedName>
        <fullName evidence="4">Secreted protein</fullName>
    </recommendedName>
</protein>
<sequence length="98" mass="10408">MNSKSRTLKRASAVGAAAILGVAALALAAPAASAAPCGYYKTADYDMYNHCGPGNAYLQIDQVVGNYFQCVGPGNTILRPPGDYGIWEITNAFYLRRC</sequence>
<evidence type="ECO:0008006" key="4">
    <source>
        <dbReference type="Google" id="ProtNLM"/>
    </source>
</evidence>
<dbReference type="Proteomes" id="UP001500200">
    <property type="component" value="Unassembled WGS sequence"/>
</dbReference>
<name>A0ABP9S1G5_9MICC</name>
<evidence type="ECO:0000313" key="3">
    <source>
        <dbReference type="Proteomes" id="UP001500200"/>
    </source>
</evidence>
<comment type="caution">
    <text evidence="2">The sequence shown here is derived from an EMBL/GenBank/DDBJ whole genome shotgun (WGS) entry which is preliminary data.</text>
</comment>
<gene>
    <name evidence="2" type="ORF">GCM10023346_05580</name>
</gene>
<dbReference type="InterPro" id="IPR006311">
    <property type="entry name" value="TAT_signal"/>
</dbReference>